<proteinExistence type="predicted"/>
<evidence type="ECO:0000313" key="2">
    <source>
        <dbReference type="Proteomes" id="UP000681290"/>
    </source>
</evidence>
<keyword evidence="2" id="KW-1185">Reference proteome</keyword>
<reference evidence="1 2" key="1">
    <citation type="submission" date="2021-03" db="EMBL/GenBank/DDBJ databases">
        <title>Antimicrobial resistance genes in bacteria isolated from Japanese honey, and their potential for conferring macrolide and lincosamide resistance in the American foulbrood pathogen Paenibacillus larvae.</title>
        <authorList>
            <person name="Okamoto M."/>
            <person name="Kumagai M."/>
            <person name="Kanamori H."/>
            <person name="Takamatsu D."/>
        </authorList>
    </citation>
    <scope>NUCLEOTIDE SEQUENCE [LARGE SCALE GENOMIC DNA]</scope>
    <source>
        <strain evidence="1 2">J15TS10</strain>
    </source>
</reference>
<comment type="caution">
    <text evidence="1">The sequence shown here is derived from an EMBL/GenBank/DDBJ whole genome shotgun (WGS) entry which is preliminary data.</text>
</comment>
<name>A0ABQ4MVT5_9BACL</name>
<dbReference type="EMBL" id="BOSM01000007">
    <property type="protein sequence ID" value="GIP59990.1"/>
    <property type="molecule type" value="Genomic_DNA"/>
</dbReference>
<protein>
    <submittedName>
        <fullName evidence="1">Uncharacterized protein</fullName>
    </submittedName>
</protein>
<dbReference type="Proteomes" id="UP000681290">
    <property type="component" value="Unassembled WGS sequence"/>
</dbReference>
<gene>
    <name evidence="1" type="ORF">J15TS10_38040</name>
</gene>
<accession>A0ABQ4MVT5</accession>
<evidence type="ECO:0000313" key="1">
    <source>
        <dbReference type="EMBL" id="GIP59990.1"/>
    </source>
</evidence>
<sequence length="41" mass="4280">MEPTSENACIPKMSMHIGESVLDCAGEDRAGLNTKSSVAKA</sequence>
<organism evidence="1 2">
    <name type="scientific">Paenibacillus woosongensis</name>
    <dbReference type="NCBI Taxonomy" id="307580"/>
    <lineage>
        <taxon>Bacteria</taxon>
        <taxon>Bacillati</taxon>
        <taxon>Bacillota</taxon>
        <taxon>Bacilli</taxon>
        <taxon>Bacillales</taxon>
        <taxon>Paenibacillaceae</taxon>
        <taxon>Paenibacillus</taxon>
    </lineage>
</organism>